<accession>A0A1H5KNN0</accession>
<dbReference type="OrthoDB" id="1394308at2"/>
<dbReference type="EMBL" id="FNTX01000002">
    <property type="protein sequence ID" value="SEE65578.1"/>
    <property type="molecule type" value="Genomic_DNA"/>
</dbReference>
<protein>
    <submittedName>
        <fullName evidence="1">Uncharacterized protein</fullName>
    </submittedName>
</protein>
<name>A0A1H5KNN0_9MICO</name>
<gene>
    <name evidence="1" type="ORF">SAMN04488554_2330</name>
</gene>
<dbReference type="RefSeq" id="WP_139177746.1">
    <property type="nucleotide sequence ID" value="NZ_FNTX01000002.1"/>
</dbReference>
<evidence type="ECO:0000313" key="2">
    <source>
        <dbReference type="Proteomes" id="UP000199220"/>
    </source>
</evidence>
<dbReference type="Proteomes" id="UP000199220">
    <property type="component" value="Unassembled WGS sequence"/>
</dbReference>
<reference evidence="2" key="1">
    <citation type="submission" date="2016-10" db="EMBL/GenBank/DDBJ databases">
        <authorList>
            <person name="Varghese N."/>
            <person name="Submissions S."/>
        </authorList>
    </citation>
    <scope>NUCLEOTIDE SEQUENCE [LARGE SCALE GENOMIC DNA]</scope>
    <source>
        <strain evidence="2">DSM 21368</strain>
    </source>
</reference>
<evidence type="ECO:0000313" key="1">
    <source>
        <dbReference type="EMBL" id="SEE65578.1"/>
    </source>
</evidence>
<proteinExistence type="predicted"/>
<sequence length="414" mass="44762">MSSTPATTAEHKATPAGPKPRVAVILTTYFRGSHSDVVVGRLLDGYIFEGKHQEPQVEVVSAYLELLGDPYGGDDPRHDIGVGLFEQFGIPMFDSVAEALGLGEPGVAVDAVLVIGEHGGYEENMYGQRLYPRKRLVDAVISTMWGAGQFAPVFTDKQLAWRTRDAFRMVEDCRRFGVPLMAGSSIPLAWRTGDETWPAGATMDAAVVVGFGGADIYGTHLLELGQSFTERRAGGESGVEQVLGLTGDQARAALNEGRVDRGLYQAALATVDLSPEHEARIAESGIDVFEVIHRDGLRTWIVIHEGLNRFGVAARGPHISTATRVWAQRGPAFGHFSYLVRNIERFFVSGKPAWPTERVLLVSGILDAAMRSRHASQAEGTPAPVATPELDTTYQHDDSAVIHAHGLPVIADSE</sequence>
<dbReference type="AlphaFoldDB" id="A0A1H5KNN0"/>
<dbReference type="STRING" id="648782.SAMN04488554_2330"/>
<keyword evidence="2" id="KW-1185">Reference proteome</keyword>
<organism evidence="1 2">
    <name type="scientific">Ruania alba</name>
    <dbReference type="NCBI Taxonomy" id="648782"/>
    <lineage>
        <taxon>Bacteria</taxon>
        <taxon>Bacillati</taxon>
        <taxon>Actinomycetota</taxon>
        <taxon>Actinomycetes</taxon>
        <taxon>Micrococcales</taxon>
        <taxon>Ruaniaceae</taxon>
        <taxon>Ruania</taxon>
    </lineage>
</organism>